<evidence type="ECO:0000256" key="2">
    <source>
        <dbReference type="PROSITE-ProRule" id="PRU00191"/>
    </source>
</evidence>
<name>A0ABN8QEK0_9CNID</name>
<dbReference type="SUPFAM" id="SSF50729">
    <property type="entry name" value="PH domain-like"/>
    <property type="match status" value="1"/>
</dbReference>
<dbReference type="Gene3D" id="2.30.29.30">
    <property type="entry name" value="Pleckstrin-homology domain (PH domain)/Phosphotyrosine-binding domain (PTB)"/>
    <property type="match status" value="1"/>
</dbReference>
<dbReference type="InterPro" id="IPR001849">
    <property type="entry name" value="PH_domain"/>
</dbReference>
<evidence type="ECO:0000313" key="7">
    <source>
        <dbReference type="Proteomes" id="UP001159427"/>
    </source>
</evidence>
<accession>A0ABN8QEK0</accession>
<dbReference type="InterPro" id="IPR036860">
    <property type="entry name" value="SH2_dom_sf"/>
</dbReference>
<evidence type="ECO:0000256" key="3">
    <source>
        <dbReference type="SAM" id="MobiDB-lite"/>
    </source>
</evidence>
<evidence type="ECO:0000259" key="4">
    <source>
        <dbReference type="PROSITE" id="PS50001"/>
    </source>
</evidence>
<dbReference type="Gene3D" id="3.30.505.10">
    <property type="entry name" value="SH2 domain"/>
    <property type="match status" value="1"/>
</dbReference>
<dbReference type="InterPro" id="IPR011993">
    <property type="entry name" value="PH-like_dom_sf"/>
</dbReference>
<dbReference type="SMART" id="SM00233">
    <property type="entry name" value="PH"/>
    <property type="match status" value="1"/>
</dbReference>
<dbReference type="Proteomes" id="UP001159427">
    <property type="component" value="Unassembled WGS sequence"/>
</dbReference>
<evidence type="ECO:0000256" key="1">
    <source>
        <dbReference type="ARBA" id="ARBA00022999"/>
    </source>
</evidence>
<feature type="domain" description="SH2" evidence="4">
    <location>
        <begin position="314"/>
        <end position="411"/>
    </location>
</feature>
<gene>
    <name evidence="6" type="ORF">PEVE_00004288</name>
</gene>
<comment type="caution">
    <text evidence="6">The sequence shown here is derived from an EMBL/GenBank/DDBJ whole genome shotgun (WGS) entry which is preliminary data.</text>
</comment>
<feature type="region of interest" description="Disordered" evidence="3">
    <location>
        <begin position="138"/>
        <end position="226"/>
    </location>
</feature>
<dbReference type="EMBL" id="CALNXI010001265">
    <property type="protein sequence ID" value="CAH3162493.1"/>
    <property type="molecule type" value="Genomic_DNA"/>
</dbReference>
<protein>
    <recommendedName>
        <fullName evidence="8">PH domain-containing protein</fullName>
    </recommendedName>
</protein>
<reference evidence="6 7" key="1">
    <citation type="submission" date="2022-05" db="EMBL/GenBank/DDBJ databases">
        <authorList>
            <consortium name="Genoscope - CEA"/>
            <person name="William W."/>
        </authorList>
    </citation>
    <scope>NUCLEOTIDE SEQUENCE [LARGE SCALE GENOMIC DNA]</scope>
</reference>
<feature type="region of interest" description="Disordered" evidence="3">
    <location>
        <begin position="269"/>
        <end position="301"/>
    </location>
</feature>
<dbReference type="SUPFAM" id="SSF55550">
    <property type="entry name" value="SH2 domain"/>
    <property type="match status" value="1"/>
</dbReference>
<organism evidence="6 7">
    <name type="scientific">Porites evermanni</name>
    <dbReference type="NCBI Taxonomy" id="104178"/>
    <lineage>
        <taxon>Eukaryota</taxon>
        <taxon>Metazoa</taxon>
        <taxon>Cnidaria</taxon>
        <taxon>Anthozoa</taxon>
        <taxon>Hexacorallia</taxon>
        <taxon>Scleractinia</taxon>
        <taxon>Fungiina</taxon>
        <taxon>Poritidae</taxon>
        <taxon>Porites</taxon>
    </lineage>
</organism>
<dbReference type="PROSITE" id="PS50001">
    <property type="entry name" value="SH2"/>
    <property type="match status" value="1"/>
</dbReference>
<keyword evidence="7" id="KW-1185">Reference proteome</keyword>
<keyword evidence="1 2" id="KW-0727">SH2 domain</keyword>
<evidence type="ECO:0008006" key="8">
    <source>
        <dbReference type="Google" id="ProtNLM"/>
    </source>
</evidence>
<feature type="compositionally biased region" description="Low complexity" evidence="3">
    <location>
        <begin position="175"/>
        <end position="195"/>
    </location>
</feature>
<feature type="compositionally biased region" description="Low complexity" evidence="3">
    <location>
        <begin position="281"/>
        <end position="290"/>
    </location>
</feature>
<feature type="compositionally biased region" description="Pro residues" evidence="3">
    <location>
        <begin position="140"/>
        <end position="155"/>
    </location>
</feature>
<feature type="compositionally biased region" description="Basic and acidic residues" evidence="3">
    <location>
        <begin position="159"/>
        <end position="174"/>
    </location>
</feature>
<dbReference type="PANTHER" id="PTHR15126">
    <property type="entry name" value="SH3-BINDING"/>
    <property type="match status" value="1"/>
</dbReference>
<feature type="domain" description="PH" evidence="5">
    <location>
        <begin position="20"/>
        <end position="125"/>
    </location>
</feature>
<dbReference type="InterPro" id="IPR000980">
    <property type="entry name" value="SH2"/>
</dbReference>
<dbReference type="PROSITE" id="PS50003">
    <property type="entry name" value="PH_DOMAIN"/>
    <property type="match status" value="1"/>
</dbReference>
<evidence type="ECO:0000313" key="6">
    <source>
        <dbReference type="EMBL" id="CAH3162493.1"/>
    </source>
</evidence>
<dbReference type="InterPro" id="IPR035848">
    <property type="entry name" value="SH3BP2"/>
</dbReference>
<evidence type="ECO:0000259" key="5">
    <source>
        <dbReference type="PROSITE" id="PS50003"/>
    </source>
</evidence>
<dbReference type="Pfam" id="PF00169">
    <property type="entry name" value="PH"/>
    <property type="match status" value="1"/>
</dbReference>
<dbReference type="PANTHER" id="PTHR15126:SF4">
    <property type="entry name" value="SH3 DOMAIN-BINDING PROTEIN 2"/>
    <property type="match status" value="1"/>
</dbReference>
<dbReference type="SMART" id="SM00252">
    <property type="entry name" value="SH2"/>
    <property type="match status" value="1"/>
</dbReference>
<sequence length="413" mass="46600">MAKAVENFAKISATDLLSTTPSLFGWLRKEGRTGLLSVFKKIDRWPWFYVILKTGYLYLFKKPDSQNFTEAISLENYRVCHAQEVTKYPWVFKLISSTEVKTLFFSVDTEYDLKKWMVAIVKEKEEYISPTSHAYCDIDYPPPADSQRSPPPPPSTSRRLPERPPARLPDEPSSRRPYSLSLPPESSEKYSQQSKPLPPPPKQNSPNKKPATLPRPLPEAPEARGGKLGHLTKARRSFSEPQLGVQQSGAAFDGVVKQLNKQGNRLGHIQETAPAPPRSPRPAASNPLRSNTHGRCPPDGCENAKVKQVEVSQAFKEDADKETASRLLKPELLGTYLTRPGNSESGKSLSVRDKNEDGTSLIRHYRIFFKEGVGYSLDNRIGPWFAEISQVLGHYYKHQLPNSENKLRSPYQR</sequence>
<proteinExistence type="predicted"/>